<dbReference type="HOGENOM" id="CLU_2998423_0_0_1"/>
<sequence>MSFLKKFFRKCLKSETSSESRYNTAIFEFLTVPGLRNTSLINSCFEFKRQFFILRLI</sequence>
<keyword evidence="2" id="KW-1185">Reference proteome</keyword>
<evidence type="ECO:0000313" key="2">
    <source>
        <dbReference type="Proteomes" id="UP000008549"/>
    </source>
</evidence>
<dbReference type="RefSeq" id="XP_045099911.1">
    <property type="nucleotide sequence ID" value="XM_045240041.1"/>
</dbReference>
<dbReference type="InParanoid" id="B6IKC2"/>
<proteinExistence type="predicted"/>
<reference evidence="1 2" key="2">
    <citation type="journal article" date="2011" name="PLoS Genet.">
        <title>Caenorhabditis briggsae recombinant inbred line genotypes reveal inter-strain incompatibility and the evolution of recombination.</title>
        <authorList>
            <person name="Ross J.A."/>
            <person name="Koboldt D.C."/>
            <person name="Staisch J.E."/>
            <person name="Chamberlin H.M."/>
            <person name="Gupta B.P."/>
            <person name="Miller R.D."/>
            <person name="Baird S.E."/>
            <person name="Haag E.S."/>
        </authorList>
    </citation>
    <scope>NUCLEOTIDE SEQUENCE [LARGE SCALE GENOMIC DNA]</scope>
    <source>
        <strain evidence="1 2">AF16</strain>
    </source>
</reference>
<dbReference type="AlphaFoldDB" id="B6IKC2"/>
<name>B6IKC2_CAEBR</name>
<dbReference type="GeneID" id="68919289"/>
<protein>
    <submittedName>
        <fullName evidence="1">Protein CBG27840</fullName>
    </submittedName>
</protein>
<gene>
    <name evidence="1" type="ORF">CBG27840</name>
    <name evidence="1" type="ORF">CBG_27840</name>
</gene>
<reference evidence="1 2" key="1">
    <citation type="journal article" date="2003" name="PLoS Biol.">
        <title>The genome sequence of Caenorhabditis briggsae: a platform for comparative genomics.</title>
        <authorList>
            <person name="Stein L.D."/>
            <person name="Bao Z."/>
            <person name="Blasiar D."/>
            <person name="Blumenthal T."/>
            <person name="Brent M.R."/>
            <person name="Chen N."/>
            <person name="Chinwalla A."/>
            <person name="Clarke L."/>
            <person name="Clee C."/>
            <person name="Coghlan A."/>
            <person name="Coulson A."/>
            <person name="D'Eustachio P."/>
            <person name="Fitch D.H."/>
            <person name="Fulton L.A."/>
            <person name="Fulton R.E."/>
            <person name="Griffiths-Jones S."/>
            <person name="Harris T.W."/>
            <person name="Hillier L.W."/>
            <person name="Kamath R."/>
            <person name="Kuwabara P.E."/>
            <person name="Mardis E.R."/>
            <person name="Marra M.A."/>
            <person name="Miner T.L."/>
            <person name="Minx P."/>
            <person name="Mullikin J.C."/>
            <person name="Plumb R.W."/>
            <person name="Rogers J."/>
            <person name="Schein J.E."/>
            <person name="Sohrmann M."/>
            <person name="Spieth J."/>
            <person name="Stajich J.E."/>
            <person name="Wei C."/>
            <person name="Willey D."/>
            <person name="Wilson R.K."/>
            <person name="Durbin R."/>
            <person name="Waterston R.H."/>
        </authorList>
    </citation>
    <scope>NUCLEOTIDE SEQUENCE [LARGE SCALE GENOMIC DNA]</scope>
    <source>
        <strain evidence="1 2">AF16</strain>
    </source>
</reference>
<accession>B6IKC2</accession>
<dbReference type="EMBL" id="HE601001">
    <property type="protein sequence ID" value="CAS00352.1"/>
    <property type="molecule type" value="Genomic_DNA"/>
</dbReference>
<dbReference type="KEGG" id="cbr:CBG_27840"/>
<organism evidence="1 2">
    <name type="scientific">Caenorhabditis briggsae</name>
    <dbReference type="NCBI Taxonomy" id="6238"/>
    <lineage>
        <taxon>Eukaryota</taxon>
        <taxon>Metazoa</taxon>
        <taxon>Ecdysozoa</taxon>
        <taxon>Nematoda</taxon>
        <taxon>Chromadorea</taxon>
        <taxon>Rhabditida</taxon>
        <taxon>Rhabditina</taxon>
        <taxon>Rhabditomorpha</taxon>
        <taxon>Rhabditoidea</taxon>
        <taxon>Rhabditidae</taxon>
        <taxon>Peloderinae</taxon>
        <taxon>Caenorhabditis</taxon>
    </lineage>
</organism>
<dbReference type="CTD" id="68919289"/>
<dbReference type="Proteomes" id="UP000008549">
    <property type="component" value="Unassembled WGS sequence"/>
</dbReference>
<evidence type="ECO:0000313" key="1">
    <source>
        <dbReference type="EMBL" id="CAS00352.1"/>
    </source>
</evidence>